<feature type="transmembrane region" description="Helical" evidence="7">
    <location>
        <begin position="105"/>
        <end position="125"/>
    </location>
</feature>
<keyword evidence="3" id="KW-1003">Cell membrane</keyword>
<dbReference type="SUPFAM" id="SSF161098">
    <property type="entry name" value="MetI-like"/>
    <property type="match status" value="1"/>
</dbReference>
<feature type="transmembrane region" description="Helical" evidence="7">
    <location>
        <begin position="9"/>
        <end position="31"/>
    </location>
</feature>
<dbReference type="Proteomes" id="UP000053881">
    <property type="component" value="Unassembled WGS sequence"/>
</dbReference>
<keyword evidence="4 7" id="KW-0812">Transmembrane</keyword>
<evidence type="ECO:0000256" key="7">
    <source>
        <dbReference type="RuleBase" id="RU363032"/>
    </source>
</evidence>
<protein>
    <submittedName>
        <fullName evidence="9">Sugar ABC transporter permease</fullName>
    </submittedName>
</protein>
<proteinExistence type="inferred from homology"/>
<evidence type="ECO:0000256" key="5">
    <source>
        <dbReference type="ARBA" id="ARBA00022989"/>
    </source>
</evidence>
<sequence>MRLTGKSKFAIILGILPAFALYVVFAIYPILQSFYYSLMDWNGFNEMTYVGFNNFKKLFADPLFWNSVKNNIYVVLASVLGQVPIALFFALLLNRKMKGAKLFRTIGFLPVVLSTVVISLTWSLIYNSRNGLINEVLRSIGLDALAQNWLGDTKWTMGAVLVVVIWQFVGLYLIIFLAALQNVPNEIMEAAKIDGASEWKRTWKITIPMIWDTILVAIILCISGSLKTFDLIYVMTNGGPAHSTDVMALYMFNETFTKLQYGYGSAVSVFIFFFSLILIVIVNKVLGKENDLGGGHNGEEKQRSSE</sequence>
<keyword evidence="5 7" id="KW-1133">Transmembrane helix</keyword>
<dbReference type="InterPro" id="IPR051393">
    <property type="entry name" value="ABC_transporter_permease"/>
</dbReference>
<comment type="similarity">
    <text evidence="7">Belongs to the binding-protein-dependent transport system permease family.</text>
</comment>
<dbReference type="PROSITE" id="PS50928">
    <property type="entry name" value="ABC_TM1"/>
    <property type="match status" value="1"/>
</dbReference>
<evidence type="ECO:0000256" key="1">
    <source>
        <dbReference type="ARBA" id="ARBA00004651"/>
    </source>
</evidence>
<evidence type="ECO:0000313" key="10">
    <source>
        <dbReference type="Proteomes" id="UP000053881"/>
    </source>
</evidence>
<dbReference type="Gene3D" id="1.10.3720.10">
    <property type="entry name" value="MetI-like"/>
    <property type="match status" value="1"/>
</dbReference>
<feature type="transmembrane region" description="Helical" evidence="7">
    <location>
        <begin position="209"/>
        <end position="226"/>
    </location>
</feature>
<feature type="domain" description="ABC transmembrane type-1" evidence="8">
    <location>
        <begin position="68"/>
        <end position="282"/>
    </location>
</feature>
<keyword evidence="2 7" id="KW-0813">Transport</keyword>
<evidence type="ECO:0000256" key="2">
    <source>
        <dbReference type="ARBA" id="ARBA00022448"/>
    </source>
</evidence>
<dbReference type="PANTHER" id="PTHR30193">
    <property type="entry name" value="ABC TRANSPORTER PERMEASE PROTEIN"/>
    <property type="match status" value="1"/>
</dbReference>
<organism evidence="9 10">
    <name type="scientific">Lederbergia galactosidilytica</name>
    <dbReference type="NCBI Taxonomy" id="217031"/>
    <lineage>
        <taxon>Bacteria</taxon>
        <taxon>Bacillati</taxon>
        <taxon>Bacillota</taxon>
        <taxon>Bacilli</taxon>
        <taxon>Bacillales</taxon>
        <taxon>Bacillaceae</taxon>
        <taxon>Lederbergia</taxon>
    </lineage>
</organism>
<evidence type="ECO:0000259" key="8">
    <source>
        <dbReference type="PROSITE" id="PS50928"/>
    </source>
</evidence>
<feature type="transmembrane region" description="Helical" evidence="7">
    <location>
        <begin position="261"/>
        <end position="282"/>
    </location>
</feature>
<accession>A0A0Q9YHE9</accession>
<feature type="transmembrane region" description="Helical" evidence="7">
    <location>
        <begin position="72"/>
        <end position="93"/>
    </location>
</feature>
<comment type="subcellular location">
    <subcellularLocation>
        <location evidence="1 7">Cell membrane</location>
        <topology evidence="1 7">Multi-pass membrane protein</topology>
    </subcellularLocation>
</comment>
<dbReference type="CDD" id="cd06261">
    <property type="entry name" value="TM_PBP2"/>
    <property type="match status" value="1"/>
</dbReference>
<gene>
    <name evidence="9" type="ORF">ACA29_01100</name>
</gene>
<dbReference type="EMBL" id="LGPB01000014">
    <property type="protein sequence ID" value="KRG17002.1"/>
    <property type="molecule type" value="Genomic_DNA"/>
</dbReference>
<dbReference type="PATRIC" id="fig|217031.4.peg.384"/>
<dbReference type="InterPro" id="IPR000515">
    <property type="entry name" value="MetI-like"/>
</dbReference>
<evidence type="ECO:0000256" key="3">
    <source>
        <dbReference type="ARBA" id="ARBA00022475"/>
    </source>
</evidence>
<reference evidence="9 10" key="1">
    <citation type="submission" date="2015-06" db="EMBL/GenBank/DDBJ databases">
        <title>Genome sequencing project of Bacillus galactosidilyticus PL133.</title>
        <authorList>
            <person name="Gaiero J."/>
            <person name="Nicol R."/>
            <person name="Habash M."/>
        </authorList>
    </citation>
    <scope>NUCLEOTIDE SEQUENCE [LARGE SCALE GENOMIC DNA]</scope>
    <source>
        <strain evidence="9 10">PL133</strain>
    </source>
</reference>
<dbReference type="InterPro" id="IPR035906">
    <property type="entry name" value="MetI-like_sf"/>
</dbReference>
<feature type="transmembrane region" description="Helical" evidence="7">
    <location>
        <begin position="155"/>
        <end position="180"/>
    </location>
</feature>
<dbReference type="PANTHER" id="PTHR30193:SF37">
    <property type="entry name" value="INNER MEMBRANE ABC TRANSPORTER PERMEASE PROTEIN YCJO"/>
    <property type="match status" value="1"/>
</dbReference>
<name>A0A0Q9YHE9_9BACI</name>
<evidence type="ECO:0000313" key="9">
    <source>
        <dbReference type="EMBL" id="KRG17002.1"/>
    </source>
</evidence>
<dbReference type="Pfam" id="PF00528">
    <property type="entry name" value="BPD_transp_1"/>
    <property type="match status" value="1"/>
</dbReference>
<comment type="caution">
    <text evidence="9">The sequence shown here is derived from an EMBL/GenBank/DDBJ whole genome shotgun (WGS) entry which is preliminary data.</text>
</comment>
<dbReference type="GO" id="GO:0005886">
    <property type="term" value="C:plasma membrane"/>
    <property type="evidence" value="ECO:0007669"/>
    <property type="project" value="UniProtKB-SubCell"/>
</dbReference>
<evidence type="ECO:0000256" key="6">
    <source>
        <dbReference type="ARBA" id="ARBA00023136"/>
    </source>
</evidence>
<evidence type="ECO:0000256" key="4">
    <source>
        <dbReference type="ARBA" id="ARBA00022692"/>
    </source>
</evidence>
<dbReference type="AlphaFoldDB" id="A0A0Q9YHE9"/>
<dbReference type="GO" id="GO:0055085">
    <property type="term" value="P:transmembrane transport"/>
    <property type="evidence" value="ECO:0007669"/>
    <property type="project" value="InterPro"/>
</dbReference>
<keyword evidence="6 7" id="KW-0472">Membrane</keyword>